<evidence type="ECO:0000313" key="2">
    <source>
        <dbReference type="Proteomes" id="UP001295423"/>
    </source>
</evidence>
<evidence type="ECO:0000313" key="1">
    <source>
        <dbReference type="EMBL" id="CAJ1970081.1"/>
    </source>
</evidence>
<accession>A0AAD2GCN5</accession>
<comment type="caution">
    <text evidence="1">The sequence shown here is derived from an EMBL/GenBank/DDBJ whole genome shotgun (WGS) entry which is preliminary data.</text>
</comment>
<proteinExistence type="predicted"/>
<protein>
    <submittedName>
        <fullName evidence="1">Uncharacterized protein</fullName>
    </submittedName>
</protein>
<dbReference type="AlphaFoldDB" id="A0AAD2GCN5"/>
<sequence>MSSYLRNDRLQEQQSQLEYKAIMMNADFKDYRFYSRIVIGIGKTLETTENAKLRDQNQALIDHIHSIRHTHVSARASPEPDDVSSRILDEDDFFIFEMED</sequence>
<organism evidence="1 2">
    <name type="scientific">Cylindrotheca closterium</name>
    <dbReference type="NCBI Taxonomy" id="2856"/>
    <lineage>
        <taxon>Eukaryota</taxon>
        <taxon>Sar</taxon>
        <taxon>Stramenopiles</taxon>
        <taxon>Ochrophyta</taxon>
        <taxon>Bacillariophyta</taxon>
        <taxon>Bacillariophyceae</taxon>
        <taxon>Bacillariophycidae</taxon>
        <taxon>Bacillariales</taxon>
        <taxon>Bacillariaceae</taxon>
        <taxon>Cylindrotheca</taxon>
    </lineage>
</organism>
<dbReference type="Proteomes" id="UP001295423">
    <property type="component" value="Unassembled WGS sequence"/>
</dbReference>
<keyword evidence="2" id="KW-1185">Reference proteome</keyword>
<gene>
    <name evidence="1" type="ORF">CYCCA115_LOCUS24104</name>
</gene>
<dbReference type="EMBL" id="CAKOGP040002458">
    <property type="protein sequence ID" value="CAJ1970081.1"/>
    <property type="molecule type" value="Genomic_DNA"/>
</dbReference>
<reference evidence="1" key="1">
    <citation type="submission" date="2023-08" db="EMBL/GenBank/DDBJ databases">
        <authorList>
            <person name="Audoor S."/>
            <person name="Bilcke G."/>
        </authorList>
    </citation>
    <scope>NUCLEOTIDE SEQUENCE</scope>
</reference>
<name>A0AAD2GCN5_9STRA</name>